<feature type="transmembrane region" description="Helical" evidence="5">
    <location>
        <begin position="26"/>
        <end position="45"/>
    </location>
</feature>
<evidence type="ECO:0000256" key="1">
    <source>
        <dbReference type="ARBA" id="ARBA00010088"/>
    </source>
</evidence>
<evidence type="ECO:0000256" key="4">
    <source>
        <dbReference type="SAM" id="MobiDB-lite"/>
    </source>
</evidence>
<evidence type="ECO:0000313" key="8">
    <source>
        <dbReference type="Proteomes" id="UP000623461"/>
    </source>
</evidence>
<feature type="region of interest" description="Disordered" evidence="4">
    <location>
        <begin position="53"/>
        <end position="102"/>
    </location>
</feature>
<comment type="caution">
    <text evidence="7">The sequence shown here is derived from an EMBL/GenBank/DDBJ whole genome shotgun (WGS) entry which is preliminary data.</text>
</comment>
<organism evidence="7 8">
    <name type="scientific">Terrabacter tumescens</name>
    <dbReference type="NCBI Taxonomy" id="60443"/>
    <lineage>
        <taxon>Bacteria</taxon>
        <taxon>Bacillati</taxon>
        <taxon>Actinomycetota</taxon>
        <taxon>Actinomycetes</taxon>
        <taxon>Micrococcales</taxon>
        <taxon>Intrasporangiaceae</taxon>
        <taxon>Terrabacter</taxon>
    </lineage>
</organism>
<evidence type="ECO:0000256" key="3">
    <source>
        <dbReference type="ARBA" id="ARBA00022801"/>
    </source>
</evidence>
<dbReference type="InterPro" id="IPR013595">
    <property type="entry name" value="Pept_S33_TAP-like_C"/>
</dbReference>
<reference evidence="8" key="1">
    <citation type="journal article" date="2019" name="Int. J. Syst. Evol. Microbiol.">
        <title>The Global Catalogue of Microorganisms (GCM) 10K type strain sequencing project: providing services to taxonomists for standard genome sequencing and annotation.</title>
        <authorList>
            <consortium name="The Broad Institute Genomics Platform"/>
            <consortium name="The Broad Institute Genome Sequencing Center for Infectious Disease"/>
            <person name="Wu L."/>
            <person name="Ma J."/>
        </authorList>
    </citation>
    <scope>NUCLEOTIDE SEQUENCE [LARGE SCALE GENOMIC DNA]</scope>
    <source>
        <strain evidence="8">JCM 1365</strain>
    </source>
</reference>
<keyword evidence="2" id="KW-0732">Signal</keyword>
<keyword evidence="5" id="KW-1133">Transmembrane helix</keyword>
<evidence type="ECO:0000259" key="6">
    <source>
        <dbReference type="Pfam" id="PF08386"/>
    </source>
</evidence>
<sequence length="581" mass="61522">MRGLRRGRVPAQGNGAVRRHDLLSRLLAPFISLAILATLLLLAIGPSHVPGATASGGQAGRSGTAGTAPAATDTADAADSPDGEGHERDRVELGTPTSKPAQGLDAFYDQAISWIPCKGDGSSSTDRCGTVRVPVDYLDPRGETVEIALRKVPAEKPTLRKGTLFINPGGPGASGLDFAKEARDFFADDVREVWDVVGFDPRGIGESGGFACLRAKDLDAMYAADPTPDTKAEKAAVVASRTARLQGCLARGGALARNMGSEQVARDLDIMRDAVGDAHLNYYGISYGTLIGALYGAQFPDRIGLMVIDSAVSPDYLPSSSASQDDVDRWAGDEAGTVEEGLDAFLQDCVDGDECPLGDDVDTARTTLLSFLDGLDRKPLPSDAQGIPRLTEGWAVTAVNAVLLYPESWEEVEDALRVALEDRDGTDLVWAAMDTVMRDDDGTYVGGFEASHLPIHCADWPLDATDEMEPSRAVLDAHPVYAHLYGASTDSCQGWVGTQRTNLILTVDAASPVLVLANERDLTTPPDGTREMGHGIFDSRYMLVDADGHGAYSNGNDCADAIVEDYLVRGLAPPNGETCDA</sequence>
<name>A0ABQ2HZD9_9MICO</name>
<protein>
    <submittedName>
        <fullName evidence="7">Proteinase</fullName>
    </submittedName>
</protein>
<dbReference type="PANTHER" id="PTHR43248:SF29">
    <property type="entry name" value="TRIPEPTIDYL AMINOPEPTIDASE"/>
    <property type="match status" value="1"/>
</dbReference>
<evidence type="ECO:0000256" key="2">
    <source>
        <dbReference type="ARBA" id="ARBA00022729"/>
    </source>
</evidence>
<comment type="similarity">
    <text evidence="1">Belongs to the peptidase S33 family.</text>
</comment>
<feature type="domain" description="Peptidase S33 tripeptidyl aminopeptidase-like C-terminal" evidence="6">
    <location>
        <begin position="481"/>
        <end position="579"/>
    </location>
</feature>
<dbReference type="SUPFAM" id="SSF53474">
    <property type="entry name" value="alpha/beta-Hydrolases"/>
    <property type="match status" value="1"/>
</dbReference>
<keyword evidence="5" id="KW-0812">Transmembrane</keyword>
<accession>A0ABQ2HZD9</accession>
<feature type="compositionally biased region" description="Low complexity" evidence="4">
    <location>
        <begin position="61"/>
        <end position="80"/>
    </location>
</feature>
<evidence type="ECO:0000313" key="7">
    <source>
        <dbReference type="EMBL" id="GGM95213.1"/>
    </source>
</evidence>
<feature type="compositionally biased region" description="Basic and acidic residues" evidence="4">
    <location>
        <begin position="83"/>
        <end position="92"/>
    </location>
</feature>
<dbReference type="RefSeq" id="WP_052358402.1">
    <property type="nucleotide sequence ID" value="NZ_BMNZ01000004.1"/>
</dbReference>
<dbReference type="Proteomes" id="UP000623461">
    <property type="component" value="Unassembled WGS sequence"/>
</dbReference>
<dbReference type="PANTHER" id="PTHR43248">
    <property type="entry name" value="2-SUCCINYL-6-HYDROXY-2,4-CYCLOHEXADIENE-1-CARBOXYLATE SYNTHASE"/>
    <property type="match status" value="1"/>
</dbReference>
<dbReference type="InterPro" id="IPR029058">
    <property type="entry name" value="AB_hydrolase_fold"/>
</dbReference>
<gene>
    <name evidence="7" type="ORF">GCM10009721_21960</name>
</gene>
<evidence type="ECO:0000256" key="5">
    <source>
        <dbReference type="SAM" id="Phobius"/>
    </source>
</evidence>
<keyword evidence="5" id="KW-0472">Membrane</keyword>
<dbReference type="Pfam" id="PF08386">
    <property type="entry name" value="Abhydrolase_4"/>
    <property type="match status" value="1"/>
</dbReference>
<dbReference type="EMBL" id="BMNZ01000004">
    <property type="protein sequence ID" value="GGM95213.1"/>
    <property type="molecule type" value="Genomic_DNA"/>
</dbReference>
<keyword evidence="8" id="KW-1185">Reference proteome</keyword>
<proteinExistence type="inferred from homology"/>
<keyword evidence="3" id="KW-0378">Hydrolase</keyword>
<dbReference type="Gene3D" id="3.40.50.1820">
    <property type="entry name" value="alpha/beta hydrolase"/>
    <property type="match status" value="1"/>
</dbReference>
<dbReference type="InterPro" id="IPR051601">
    <property type="entry name" value="Serine_prot/Carboxylest_S33"/>
</dbReference>